<keyword evidence="4" id="KW-1185">Reference proteome</keyword>
<dbReference type="GO" id="GO:0016209">
    <property type="term" value="F:antioxidant activity"/>
    <property type="evidence" value="ECO:0007669"/>
    <property type="project" value="InterPro"/>
</dbReference>
<dbReference type="Gene3D" id="3.40.30.10">
    <property type="entry name" value="Glutaredoxin"/>
    <property type="match status" value="1"/>
</dbReference>
<evidence type="ECO:0000313" key="3">
    <source>
        <dbReference type="EMBL" id="TRX39280.1"/>
    </source>
</evidence>
<dbReference type="RefSeq" id="WP_144256622.1">
    <property type="nucleotide sequence ID" value="NZ_VJZT01000009.1"/>
</dbReference>
<feature type="domain" description="Alkyl hydroperoxide reductase subunit C/ Thiol specific antioxidant" evidence="2">
    <location>
        <begin position="66"/>
        <end position="184"/>
    </location>
</feature>
<accession>A0A553E2S4</accession>
<keyword evidence="1" id="KW-0732">Signal</keyword>
<dbReference type="OrthoDB" id="1134224at2"/>
<feature type="signal peptide" evidence="1">
    <location>
        <begin position="1"/>
        <end position="21"/>
    </location>
</feature>
<dbReference type="InterPro" id="IPR000866">
    <property type="entry name" value="AhpC/TSA"/>
</dbReference>
<proteinExistence type="predicted"/>
<organism evidence="3 4">
    <name type="scientific">Flavobacterium restrictum</name>
    <dbReference type="NCBI Taxonomy" id="2594428"/>
    <lineage>
        <taxon>Bacteria</taxon>
        <taxon>Pseudomonadati</taxon>
        <taxon>Bacteroidota</taxon>
        <taxon>Flavobacteriia</taxon>
        <taxon>Flavobacteriales</taxon>
        <taxon>Flavobacteriaceae</taxon>
        <taxon>Flavobacterium</taxon>
    </lineage>
</organism>
<dbReference type="EMBL" id="VJZT01000009">
    <property type="protein sequence ID" value="TRX39280.1"/>
    <property type="molecule type" value="Genomic_DNA"/>
</dbReference>
<dbReference type="InterPro" id="IPR036249">
    <property type="entry name" value="Thioredoxin-like_sf"/>
</dbReference>
<evidence type="ECO:0000313" key="4">
    <source>
        <dbReference type="Proteomes" id="UP000316371"/>
    </source>
</evidence>
<sequence length="231" mass="26123">MTRKLLLLAVLLFITSGQSQEAPIAFSDALHNNLKAYNKASNAAYENKDFAEGQRLFDSLVRYKLVGTQFDDFTLKGYQSKKVQLNQFKKPVFIVTYASWCVINKGDIPALNQLANEHRSDLQVIVLFWDEKSALKKIAPQFNDAIKICYANESYDNDSHIIATLKHTLGFPTSYFMDENKKIVSIKRISNDYQPKMPSEKALSISYAQFNGVINESLLSKNIATSTLATF</sequence>
<name>A0A553E2S4_9FLAO</name>
<reference evidence="3 4" key="1">
    <citation type="submission" date="2019-07" db="EMBL/GenBank/DDBJ databases">
        <title>Novel species of Flavobacterium.</title>
        <authorList>
            <person name="Liu Q."/>
            <person name="Xin Y.-H."/>
        </authorList>
    </citation>
    <scope>NUCLEOTIDE SEQUENCE [LARGE SCALE GENOMIC DNA]</scope>
    <source>
        <strain evidence="3 4">LB1R34</strain>
    </source>
</reference>
<dbReference type="AlphaFoldDB" id="A0A553E2S4"/>
<protein>
    <submittedName>
        <fullName evidence="3">Redoxin domain-containing protein</fullName>
    </submittedName>
</protein>
<comment type="caution">
    <text evidence="3">The sequence shown here is derived from an EMBL/GenBank/DDBJ whole genome shotgun (WGS) entry which is preliminary data.</text>
</comment>
<gene>
    <name evidence="3" type="ORF">FNW21_10120</name>
</gene>
<evidence type="ECO:0000256" key="1">
    <source>
        <dbReference type="SAM" id="SignalP"/>
    </source>
</evidence>
<dbReference type="SUPFAM" id="SSF52833">
    <property type="entry name" value="Thioredoxin-like"/>
    <property type="match status" value="1"/>
</dbReference>
<dbReference type="GO" id="GO:0016491">
    <property type="term" value="F:oxidoreductase activity"/>
    <property type="evidence" value="ECO:0007669"/>
    <property type="project" value="InterPro"/>
</dbReference>
<dbReference type="Proteomes" id="UP000316371">
    <property type="component" value="Unassembled WGS sequence"/>
</dbReference>
<feature type="chain" id="PRO_5021783961" evidence="1">
    <location>
        <begin position="22"/>
        <end position="231"/>
    </location>
</feature>
<evidence type="ECO:0000259" key="2">
    <source>
        <dbReference type="Pfam" id="PF00578"/>
    </source>
</evidence>
<dbReference type="Pfam" id="PF00578">
    <property type="entry name" value="AhpC-TSA"/>
    <property type="match status" value="1"/>
</dbReference>